<keyword evidence="1" id="KW-1133">Transmembrane helix</keyword>
<comment type="caution">
    <text evidence="2">The sequence shown here is derived from an EMBL/GenBank/DDBJ whole genome shotgun (WGS) entry which is preliminary data.</text>
</comment>
<protein>
    <submittedName>
        <fullName evidence="2">Uncharacterized protein</fullName>
    </submittedName>
</protein>
<sequence length="261" mass="28324">MDSDRTERINEDLKARTGIDFSRYRDPRLSAAIGNAVTFPLYLGRSLSRPVGLLLLLIVLLFFLTDNAFFRTLLVFPGSLLVIVNGVLLGLVLFIQRMGGDMKQVFDISTDLCVQALRDVSTARMRLRDRDAFPGTLEIFQGVNTIVILPIVIETLERKIPFLGRLAGKLTERFFRLADARLAARIARAAPEAPGTGAPAEPAQAAAWLDAAERGIQSVQAAIGKAVNGVTRVVAFPFVAVLAVVAFVSIGLLYGGWVLTG</sequence>
<feature type="transmembrane region" description="Helical" evidence="1">
    <location>
        <begin position="51"/>
        <end position="70"/>
    </location>
</feature>
<dbReference type="AlphaFoldDB" id="A0AAW9R8X1"/>
<feature type="transmembrane region" description="Helical" evidence="1">
    <location>
        <begin position="76"/>
        <end position="95"/>
    </location>
</feature>
<keyword evidence="1" id="KW-0472">Membrane</keyword>
<gene>
    <name evidence="2" type="ORF">V3330_00230</name>
</gene>
<dbReference type="Proteomes" id="UP001359886">
    <property type="component" value="Unassembled WGS sequence"/>
</dbReference>
<name>A0AAW9R8X1_9GAMM</name>
<reference evidence="2 3" key="1">
    <citation type="submission" date="2024-02" db="EMBL/GenBank/DDBJ databases">
        <title>A novel Wenzhouxiangellaceae bacterium, isolated from coastal sediments.</title>
        <authorList>
            <person name="Du Z.-J."/>
            <person name="Ye Y.-Q."/>
            <person name="Zhang X.-Y."/>
        </authorList>
    </citation>
    <scope>NUCLEOTIDE SEQUENCE [LARGE SCALE GENOMIC DNA]</scope>
    <source>
        <strain evidence="2 3">CH-27</strain>
    </source>
</reference>
<dbReference type="EMBL" id="JAZHOG010000001">
    <property type="protein sequence ID" value="MEJ8566032.1"/>
    <property type="molecule type" value="Genomic_DNA"/>
</dbReference>
<evidence type="ECO:0000313" key="2">
    <source>
        <dbReference type="EMBL" id="MEJ8566032.1"/>
    </source>
</evidence>
<dbReference type="RefSeq" id="WP_354693356.1">
    <property type="nucleotide sequence ID" value="NZ_JAZHOG010000001.1"/>
</dbReference>
<evidence type="ECO:0000256" key="1">
    <source>
        <dbReference type="SAM" id="Phobius"/>
    </source>
</evidence>
<accession>A0AAW9R8X1</accession>
<keyword evidence="1" id="KW-0812">Transmembrane</keyword>
<evidence type="ECO:0000313" key="3">
    <source>
        <dbReference type="Proteomes" id="UP001359886"/>
    </source>
</evidence>
<proteinExistence type="predicted"/>
<keyword evidence="3" id="KW-1185">Reference proteome</keyword>
<organism evidence="2 3">
    <name type="scientific">Elongatibacter sediminis</name>
    <dbReference type="NCBI Taxonomy" id="3119006"/>
    <lineage>
        <taxon>Bacteria</taxon>
        <taxon>Pseudomonadati</taxon>
        <taxon>Pseudomonadota</taxon>
        <taxon>Gammaproteobacteria</taxon>
        <taxon>Chromatiales</taxon>
        <taxon>Wenzhouxiangellaceae</taxon>
        <taxon>Elongatibacter</taxon>
    </lineage>
</organism>
<feature type="transmembrane region" description="Helical" evidence="1">
    <location>
        <begin position="233"/>
        <end position="257"/>
    </location>
</feature>